<dbReference type="Proteomes" id="UP001341840">
    <property type="component" value="Unassembled WGS sequence"/>
</dbReference>
<organism evidence="1 2">
    <name type="scientific">Stylosanthes scabra</name>
    <dbReference type="NCBI Taxonomy" id="79078"/>
    <lineage>
        <taxon>Eukaryota</taxon>
        <taxon>Viridiplantae</taxon>
        <taxon>Streptophyta</taxon>
        <taxon>Embryophyta</taxon>
        <taxon>Tracheophyta</taxon>
        <taxon>Spermatophyta</taxon>
        <taxon>Magnoliopsida</taxon>
        <taxon>eudicotyledons</taxon>
        <taxon>Gunneridae</taxon>
        <taxon>Pentapetalae</taxon>
        <taxon>rosids</taxon>
        <taxon>fabids</taxon>
        <taxon>Fabales</taxon>
        <taxon>Fabaceae</taxon>
        <taxon>Papilionoideae</taxon>
        <taxon>50 kb inversion clade</taxon>
        <taxon>dalbergioids sensu lato</taxon>
        <taxon>Dalbergieae</taxon>
        <taxon>Pterocarpus clade</taxon>
        <taxon>Stylosanthes</taxon>
    </lineage>
</organism>
<accession>A0ABU6S274</accession>
<sequence>MSSPIFRTLDVMHAAVNTKKNQIEVDECSEEDNIEDVVESNLQCQKGYQEIKETEARLEASELSRKVPGNEKIAIRKNFVDFLGIIETKKSQIELRLIRSVWNVDNGTAWEFVEAENSSGGLLYIWNSDFFTVPIL</sequence>
<evidence type="ECO:0000313" key="2">
    <source>
        <dbReference type="Proteomes" id="UP001341840"/>
    </source>
</evidence>
<evidence type="ECO:0000313" key="1">
    <source>
        <dbReference type="EMBL" id="MED6130511.1"/>
    </source>
</evidence>
<protein>
    <submittedName>
        <fullName evidence="1">Uncharacterized protein</fullName>
    </submittedName>
</protein>
<proteinExistence type="predicted"/>
<keyword evidence="2" id="KW-1185">Reference proteome</keyword>
<comment type="caution">
    <text evidence="1">The sequence shown here is derived from an EMBL/GenBank/DDBJ whole genome shotgun (WGS) entry which is preliminary data.</text>
</comment>
<name>A0ABU6S274_9FABA</name>
<reference evidence="1 2" key="1">
    <citation type="journal article" date="2023" name="Plants (Basel)">
        <title>Bridging the Gap: Combining Genomics and Transcriptomics Approaches to Understand Stylosanthes scabra, an Orphan Legume from the Brazilian Caatinga.</title>
        <authorList>
            <person name="Ferreira-Neto J.R.C."/>
            <person name="da Silva M.D."/>
            <person name="Binneck E."/>
            <person name="de Melo N.F."/>
            <person name="da Silva R.H."/>
            <person name="de Melo A.L.T.M."/>
            <person name="Pandolfi V."/>
            <person name="Bustamante F.O."/>
            <person name="Brasileiro-Vidal A.C."/>
            <person name="Benko-Iseppon A.M."/>
        </authorList>
    </citation>
    <scope>NUCLEOTIDE SEQUENCE [LARGE SCALE GENOMIC DNA]</scope>
    <source>
        <tissue evidence="1">Leaves</tissue>
    </source>
</reference>
<dbReference type="EMBL" id="JASCZI010060418">
    <property type="protein sequence ID" value="MED6130511.1"/>
    <property type="molecule type" value="Genomic_DNA"/>
</dbReference>
<gene>
    <name evidence="1" type="ORF">PIB30_001597</name>
</gene>